<keyword evidence="2" id="KW-1185">Reference proteome</keyword>
<name>A0ACB9KB93_9ASTR</name>
<reference evidence="2" key="1">
    <citation type="journal article" date="2022" name="Mol. Ecol. Resour.">
        <title>The genomes of chicory, endive, great burdock and yacon provide insights into Asteraceae palaeo-polyploidization history and plant inulin production.</title>
        <authorList>
            <person name="Fan W."/>
            <person name="Wang S."/>
            <person name="Wang H."/>
            <person name="Wang A."/>
            <person name="Jiang F."/>
            <person name="Liu H."/>
            <person name="Zhao H."/>
            <person name="Xu D."/>
            <person name="Zhang Y."/>
        </authorList>
    </citation>
    <scope>NUCLEOTIDE SEQUENCE [LARGE SCALE GENOMIC DNA]</scope>
    <source>
        <strain evidence="2">cv. Yunnan</strain>
    </source>
</reference>
<dbReference type="Proteomes" id="UP001056120">
    <property type="component" value="Linkage Group LG01"/>
</dbReference>
<comment type="caution">
    <text evidence="1">The sequence shown here is derived from an EMBL/GenBank/DDBJ whole genome shotgun (WGS) entry which is preliminary data.</text>
</comment>
<accession>A0ACB9KB93</accession>
<evidence type="ECO:0000313" key="1">
    <source>
        <dbReference type="EMBL" id="KAI3829479.1"/>
    </source>
</evidence>
<gene>
    <name evidence="1" type="ORF">L1987_03604</name>
</gene>
<proteinExistence type="predicted"/>
<protein>
    <submittedName>
        <fullName evidence="1">Uncharacterized protein</fullName>
    </submittedName>
</protein>
<sequence length="76" mass="8925">MVIFITDEEEEEHGRGFWREKVMSWTKRNVCILLLRFVAANFQLEICVLRFVIANLRYTPPDNESTRQSGAGILEH</sequence>
<dbReference type="EMBL" id="CM042018">
    <property type="protein sequence ID" value="KAI3829479.1"/>
    <property type="molecule type" value="Genomic_DNA"/>
</dbReference>
<reference evidence="1 2" key="2">
    <citation type="journal article" date="2022" name="Mol. Ecol. Resour.">
        <title>The genomes of chicory, endive, great burdock and yacon provide insights into Asteraceae paleo-polyploidization history and plant inulin production.</title>
        <authorList>
            <person name="Fan W."/>
            <person name="Wang S."/>
            <person name="Wang H."/>
            <person name="Wang A."/>
            <person name="Jiang F."/>
            <person name="Liu H."/>
            <person name="Zhao H."/>
            <person name="Xu D."/>
            <person name="Zhang Y."/>
        </authorList>
    </citation>
    <scope>NUCLEOTIDE SEQUENCE [LARGE SCALE GENOMIC DNA]</scope>
    <source>
        <strain evidence="2">cv. Yunnan</strain>
        <tissue evidence="1">Leaves</tissue>
    </source>
</reference>
<evidence type="ECO:0000313" key="2">
    <source>
        <dbReference type="Proteomes" id="UP001056120"/>
    </source>
</evidence>
<organism evidence="1 2">
    <name type="scientific">Smallanthus sonchifolius</name>
    <dbReference type="NCBI Taxonomy" id="185202"/>
    <lineage>
        <taxon>Eukaryota</taxon>
        <taxon>Viridiplantae</taxon>
        <taxon>Streptophyta</taxon>
        <taxon>Embryophyta</taxon>
        <taxon>Tracheophyta</taxon>
        <taxon>Spermatophyta</taxon>
        <taxon>Magnoliopsida</taxon>
        <taxon>eudicotyledons</taxon>
        <taxon>Gunneridae</taxon>
        <taxon>Pentapetalae</taxon>
        <taxon>asterids</taxon>
        <taxon>campanulids</taxon>
        <taxon>Asterales</taxon>
        <taxon>Asteraceae</taxon>
        <taxon>Asteroideae</taxon>
        <taxon>Heliantheae alliance</taxon>
        <taxon>Millerieae</taxon>
        <taxon>Smallanthus</taxon>
    </lineage>
</organism>